<reference evidence="1" key="1">
    <citation type="submission" date="2021-04" db="EMBL/GenBank/DDBJ databases">
        <title>Genome based classification of Actinospica acidithermotolerans sp. nov., an actinobacterium isolated from an Indonesian hot spring.</title>
        <authorList>
            <person name="Kusuma A.B."/>
            <person name="Putra K.E."/>
            <person name="Nafisah S."/>
            <person name="Loh J."/>
            <person name="Nouioui I."/>
            <person name="Goodfellow M."/>
        </authorList>
    </citation>
    <scope>NUCLEOTIDE SEQUENCE</scope>
    <source>
        <strain evidence="1">DSM 45618</strain>
    </source>
</reference>
<proteinExistence type="predicted"/>
<name>A0A8J8BGZ0_9ACTN</name>
<protein>
    <submittedName>
        <fullName evidence="1">Uncharacterized protein</fullName>
    </submittedName>
</protein>
<dbReference type="InterPro" id="IPR011032">
    <property type="entry name" value="GroES-like_sf"/>
</dbReference>
<dbReference type="Proteomes" id="UP000677913">
    <property type="component" value="Unassembled WGS sequence"/>
</dbReference>
<evidence type="ECO:0000313" key="2">
    <source>
        <dbReference type="Proteomes" id="UP000677913"/>
    </source>
</evidence>
<keyword evidence="2" id="KW-1185">Reference proteome</keyword>
<dbReference type="Gene3D" id="3.90.180.10">
    <property type="entry name" value="Medium-chain alcohol dehydrogenases, catalytic domain"/>
    <property type="match status" value="1"/>
</dbReference>
<dbReference type="SUPFAM" id="SSF50129">
    <property type="entry name" value="GroES-like"/>
    <property type="match status" value="1"/>
</dbReference>
<organism evidence="1 2">
    <name type="scientific">Actinocrinis puniceicyclus</name>
    <dbReference type="NCBI Taxonomy" id="977794"/>
    <lineage>
        <taxon>Bacteria</taxon>
        <taxon>Bacillati</taxon>
        <taxon>Actinomycetota</taxon>
        <taxon>Actinomycetes</taxon>
        <taxon>Catenulisporales</taxon>
        <taxon>Actinospicaceae</taxon>
        <taxon>Actinocrinis</taxon>
    </lineage>
</organism>
<dbReference type="RefSeq" id="WP_211471170.1">
    <property type="nucleotide sequence ID" value="NZ_JAGSXH010000134.1"/>
</dbReference>
<evidence type="ECO:0000313" key="1">
    <source>
        <dbReference type="EMBL" id="MBS2966264.1"/>
    </source>
</evidence>
<dbReference type="EMBL" id="JAGSXH010000134">
    <property type="protein sequence ID" value="MBS2966264.1"/>
    <property type="molecule type" value="Genomic_DNA"/>
</dbReference>
<gene>
    <name evidence="1" type="ORF">KGA66_24680</name>
</gene>
<comment type="caution">
    <text evidence="1">The sequence shown here is derived from an EMBL/GenBank/DDBJ whole genome shotgun (WGS) entry which is preliminary data.</text>
</comment>
<dbReference type="AlphaFoldDB" id="A0A8J8BGZ0"/>
<accession>A0A8J8BGZ0</accession>
<sequence>MKAVVYRDDGAADVLRLVDRALPAPDAGEFRVRVAVSRVNPTDRQARAGIAHPKQFPEVTPHLDGAGVINAAGEGWMRAGSASACC</sequence>